<dbReference type="Gene3D" id="3.30.559.10">
    <property type="entry name" value="Chloramphenicol acetyltransferase-like domain"/>
    <property type="match status" value="2"/>
</dbReference>
<evidence type="ECO:0000256" key="2">
    <source>
        <dbReference type="ARBA" id="ARBA00023315"/>
    </source>
</evidence>
<keyword evidence="4" id="KW-1185">Reference proteome</keyword>
<gene>
    <name evidence="3" type="ORF">CYLTODRAFT_372540</name>
</gene>
<dbReference type="OrthoDB" id="1862401at2759"/>
<dbReference type="PANTHER" id="PTHR31642">
    <property type="entry name" value="TRICHOTHECENE 3-O-ACETYLTRANSFERASE"/>
    <property type="match status" value="1"/>
</dbReference>
<sequence length="495" mass="54448">MHDSQNVVVSNRYKVCCMKEGSWKSLAEPFRLGPIDQLIFPVIPMAVIFAYESPSEVTLAEFMDIERLKTAVSYLLDYYPHLTGRLQINAKDAGSPEIVRLGTGAEILEAQCPQRLDAFIPPGRRSLENLPMGGNALLAPFDTTLETVCNGPILTIQHTRFACGGVTLGVRLLHVVSDGAGVFQLVEDMAELYRGLASGTPALSHPPHIQPYMSNLMGGAANLRPEELQEVLDYQPAKFHLAPEVDAVTGDSSSAFRPPPHPVVGRFVHFSSRELQAIKAQATDPNAPPGSWVSTFDALVAHLYQYVYRARVRQRELDDSLDALSPPDILSPVDLRNRLGPDAMPKRYFGNAGSSTFTCVPPDVLATAPLWEVAKVVHDMTRTPETTAREEIDSTLRWLALQPDKRRIRSNFRYGSGSLMVSQWNKFDMYKSGTFDVKPVLVSTPFTTISLLDGLGYLLPAPEEEGDTGAIVLALALGAPLWDILDSDVGFRRYA</sequence>
<dbReference type="GO" id="GO:0016747">
    <property type="term" value="F:acyltransferase activity, transferring groups other than amino-acyl groups"/>
    <property type="evidence" value="ECO:0007669"/>
    <property type="project" value="TreeGrafter"/>
</dbReference>
<dbReference type="Proteomes" id="UP000054007">
    <property type="component" value="Unassembled WGS sequence"/>
</dbReference>
<reference evidence="3 4" key="1">
    <citation type="journal article" date="2015" name="Fungal Genet. Biol.">
        <title>Evolution of novel wood decay mechanisms in Agaricales revealed by the genome sequences of Fistulina hepatica and Cylindrobasidium torrendii.</title>
        <authorList>
            <person name="Floudas D."/>
            <person name="Held B.W."/>
            <person name="Riley R."/>
            <person name="Nagy L.G."/>
            <person name="Koehler G."/>
            <person name="Ransdell A.S."/>
            <person name="Younus H."/>
            <person name="Chow J."/>
            <person name="Chiniquy J."/>
            <person name="Lipzen A."/>
            <person name="Tritt A."/>
            <person name="Sun H."/>
            <person name="Haridas S."/>
            <person name="LaButti K."/>
            <person name="Ohm R.A."/>
            <person name="Kues U."/>
            <person name="Blanchette R.A."/>
            <person name="Grigoriev I.V."/>
            <person name="Minto R.E."/>
            <person name="Hibbett D.S."/>
        </authorList>
    </citation>
    <scope>NUCLEOTIDE SEQUENCE [LARGE SCALE GENOMIC DNA]</scope>
    <source>
        <strain evidence="3 4">FP15055 ss-10</strain>
    </source>
</reference>
<keyword evidence="2" id="KW-0012">Acyltransferase</keyword>
<keyword evidence="1" id="KW-0808">Transferase</keyword>
<accession>A0A0D7BG73</accession>
<dbReference type="Pfam" id="PF02458">
    <property type="entry name" value="Transferase"/>
    <property type="match status" value="1"/>
</dbReference>
<evidence type="ECO:0000313" key="4">
    <source>
        <dbReference type="Proteomes" id="UP000054007"/>
    </source>
</evidence>
<evidence type="ECO:0000256" key="1">
    <source>
        <dbReference type="ARBA" id="ARBA00022679"/>
    </source>
</evidence>
<dbReference type="AlphaFoldDB" id="A0A0D7BG73"/>
<dbReference type="InterPro" id="IPR023213">
    <property type="entry name" value="CAT-like_dom_sf"/>
</dbReference>
<organism evidence="3 4">
    <name type="scientific">Cylindrobasidium torrendii FP15055 ss-10</name>
    <dbReference type="NCBI Taxonomy" id="1314674"/>
    <lineage>
        <taxon>Eukaryota</taxon>
        <taxon>Fungi</taxon>
        <taxon>Dikarya</taxon>
        <taxon>Basidiomycota</taxon>
        <taxon>Agaricomycotina</taxon>
        <taxon>Agaricomycetes</taxon>
        <taxon>Agaricomycetidae</taxon>
        <taxon>Agaricales</taxon>
        <taxon>Marasmiineae</taxon>
        <taxon>Physalacriaceae</taxon>
        <taxon>Cylindrobasidium</taxon>
    </lineage>
</organism>
<evidence type="ECO:0008006" key="5">
    <source>
        <dbReference type="Google" id="ProtNLM"/>
    </source>
</evidence>
<dbReference type="SUPFAM" id="SSF52777">
    <property type="entry name" value="CoA-dependent acyltransferases"/>
    <property type="match status" value="1"/>
</dbReference>
<proteinExistence type="predicted"/>
<evidence type="ECO:0000313" key="3">
    <source>
        <dbReference type="EMBL" id="KIY69553.1"/>
    </source>
</evidence>
<dbReference type="PANTHER" id="PTHR31642:SF11">
    <property type="entry name" value="SHIKIMATE O-HYDROXYCINNAMOYLTRANSFERASE"/>
    <property type="match status" value="1"/>
</dbReference>
<dbReference type="EMBL" id="KN880482">
    <property type="protein sequence ID" value="KIY69553.1"/>
    <property type="molecule type" value="Genomic_DNA"/>
</dbReference>
<name>A0A0D7BG73_9AGAR</name>
<protein>
    <recommendedName>
        <fullName evidence="5">Transferase-domain-containing protein</fullName>
    </recommendedName>
</protein>
<dbReference type="STRING" id="1314674.A0A0D7BG73"/>
<dbReference type="InterPro" id="IPR050317">
    <property type="entry name" value="Plant_Fungal_Acyltransferase"/>
</dbReference>